<dbReference type="Proteomes" id="UP000542111">
    <property type="component" value="Unassembled WGS sequence"/>
</dbReference>
<dbReference type="AlphaFoldDB" id="A0A7Y1QKK3"/>
<name>A0A7Y1QKK3_9PSED</name>
<accession>A0A7Y1QKK3</accession>
<comment type="caution">
    <text evidence="1">The sequence shown here is derived from an EMBL/GenBank/DDBJ whole genome shotgun (WGS) entry which is preliminary data.</text>
</comment>
<gene>
    <name evidence="1" type="ORF">HBO33_06380</name>
</gene>
<proteinExistence type="predicted"/>
<dbReference type="EMBL" id="JAAQYP010000007">
    <property type="protein sequence ID" value="NNA94789.1"/>
    <property type="molecule type" value="Genomic_DNA"/>
</dbReference>
<reference evidence="1 2" key="1">
    <citation type="journal article" date="2020" name="Front. Microbiol.">
        <title>Genetic Organization of the aprX-lipA2 Operon Affects the Proteolytic Potential of Pseudomonas Species in Milk.</title>
        <authorList>
            <person name="Maier C."/>
            <person name="Huptas C."/>
            <person name="von Neubeck M."/>
            <person name="Scherer S."/>
            <person name="Wenning M."/>
            <person name="Lucking G."/>
        </authorList>
    </citation>
    <scope>NUCLEOTIDE SEQUENCE [LARGE SCALE GENOMIC DNA]</scope>
    <source>
        <strain evidence="1 2">G4779</strain>
    </source>
</reference>
<organism evidence="1 2">
    <name type="scientific">Pseudomonas gessardii</name>
    <dbReference type="NCBI Taxonomy" id="78544"/>
    <lineage>
        <taxon>Bacteria</taxon>
        <taxon>Pseudomonadati</taxon>
        <taxon>Pseudomonadota</taxon>
        <taxon>Gammaproteobacteria</taxon>
        <taxon>Pseudomonadales</taxon>
        <taxon>Pseudomonadaceae</taxon>
        <taxon>Pseudomonas</taxon>
    </lineage>
</organism>
<protein>
    <submittedName>
        <fullName evidence="1">Uncharacterized protein</fullName>
    </submittedName>
</protein>
<sequence>MAISINYAQSTSTGTITVGGTGAAPNTVLNLQQANTGYLYGQMTSSYDGSFAGTFAGIPSGTRQDLAIYDITISRYTPYYYVDVR</sequence>
<evidence type="ECO:0000313" key="1">
    <source>
        <dbReference type="EMBL" id="NNA94789.1"/>
    </source>
</evidence>
<dbReference type="RefSeq" id="WP_169897545.1">
    <property type="nucleotide sequence ID" value="NZ_JAAQYP010000007.1"/>
</dbReference>
<evidence type="ECO:0000313" key="2">
    <source>
        <dbReference type="Proteomes" id="UP000542111"/>
    </source>
</evidence>